<keyword evidence="5" id="KW-0804">Transcription</keyword>
<evidence type="ECO:0000256" key="1">
    <source>
        <dbReference type="ARBA" id="ARBA00022491"/>
    </source>
</evidence>
<dbReference type="InterPro" id="IPR018060">
    <property type="entry name" value="HTH_AraC"/>
</dbReference>
<gene>
    <name evidence="7" type="ORF">IOQ59_09995</name>
</gene>
<evidence type="ECO:0000256" key="5">
    <source>
        <dbReference type="ARBA" id="ARBA00023163"/>
    </source>
</evidence>
<dbReference type="Pfam" id="PF12833">
    <property type="entry name" value="HTH_18"/>
    <property type="match status" value="1"/>
</dbReference>
<evidence type="ECO:0000256" key="3">
    <source>
        <dbReference type="ARBA" id="ARBA00023125"/>
    </source>
</evidence>
<dbReference type="SUPFAM" id="SSF46689">
    <property type="entry name" value="Homeodomain-like"/>
    <property type="match status" value="2"/>
</dbReference>
<dbReference type="Gene3D" id="2.60.120.10">
    <property type="entry name" value="Jelly Rolls"/>
    <property type="match status" value="1"/>
</dbReference>
<dbReference type="InterPro" id="IPR011051">
    <property type="entry name" value="RmlC_Cupin_sf"/>
</dbReference>
<dbReference type="PRINTS" id="PR00032">
    <property type="entry name" value="HTHARAC"/>
</dbReference>
<evidence type="ECO:0000313" key="8">
    <source>
        <dbReference type="Proteomes" id="UP000640333"/>
    </source>
</evidence>
<dbReference type="PANTHER" id="PTHR11019">
    <property type="entry name" value="HTH-TYPE TRANSCRIPTIONAL REGULATOR NIMR"/>
    <property type="match status" value="1"/>
</dbReference>
<sequence length="273" mass="31533">MNAPDNELNLLTMQQLPREVFVRQEEMPARHFFPAHTHEWHQLLYAISGVLVVTLEGERYFIPPEQAIWLPAGCQHSVYTEFGADLKSLYVDRNYRGLDTPDSVERSQKSTVLHITPLMRELIKEAAGFAVEYSLEGYENDLIQLLLQTLSRLRREEGYLPWPTEKDLFQLCNRLYEQPDDTSSTAVLAQSVSMSQRTLDRKFRKETGMSLKHWRLQLKMLKAIELLNTGQSITSIALDLGYSSPSPFIYMFRERTGISPVQYRKQQETGVSS</sequence>
<dbReference type="RefSeq" id="WP_193953140.1">
    <property type="nucleotide sequence ID" value="NZ_JADEYS010000008.1"/>
</dbReference>
<dbReference type="SUPFAM" id="SSF51182">
    <property type="entry name" value="RmlC-like cupins"/>
    <property type="match status" value="1"/>
</dbReference>
<keyword evidence="1" id="KW-0678">Repressor</keyword>
<dbReference type="InterPro" id="IPR020449">
    <property type="entry name" value="Tscrpt_reg_AraC-type_HTH"/>
</dbReference>
<dbReference type="PROSITE" id="PS01124">
    <property type="entry name" value="HTH_ARAC_FAMILY_2"/>
    <property type="match status" value="1"/>
</dbReference>
<name>A0A8J7FUI8_9GAMM</name>
<keyword evidence="2" id="KW-0805">Transcription regulation</keyword>
<dbReference type="InterPro" id="IPR009057">
    <property type="entry name" value="Homeodomain-like_sf"/>
</dbReference>
<dbReference type="AlphaFoldDB" id="A0A8J7FUI8"/>
<dbReference type="GO" id="GO:0043565">
    <property type="term" value="F:sequence-specific DNA binding"/>
    <property type="evidence" value="ECO:0007669"/>
    <property type="project" value="InterPro"/>
</dbReference>
<dbReference type="PROSITE" id="PS00041">
    <property type="entry name" value="HTH_ARAC_FAMILY_1"/>
    <property type="match status" value="1"/>
</dbReference>
<dbReference type="CDD" id="cd06124">
    <property type="entry name" value="cupin_NimR-like_N"/>
    <property type="match status" value="1"/>
</dbReference>
<dbReference type="Gene3D" id="1.10.10.60">
    <property type="entry name" value="Homeodomain-like"/>
    <property type="match status" value="2"/>
</dbReference>
<dbReference type="FunFam" id="1.10.10.60:FF:000132">
    <property type="entry name" value="AraC family transcriptional regulator"/>
    <property type="match status" value="1"/>
</dbReference>
<proteinExistence type="predicted"/>
<protein>
    <submittedName>
        <fullName evidence="7">Helix-turn-helix transcriptional regulator</fullName>
    </submittedName>
</protein>
<dbReference type="Pfam" id="PF02311">
    <property type="entry name" value="AraC_binding"/>
    <property type="match status" value="1"/>
</dbReference>
<feature type="domain" description="HTH araC/xylS-type" evidence="6">
    <location>
        <begin position="166"/>
        <end position="266"/>
    </location>
</feature>
<dbReference type="InterPro" id="IPR014710">
    <property type="entry name" value="RmlC-like_jellyroll"/>
</dbReference>
<dbReference type="Proteomes" id="UP000640333">
    <property type="component" value="Unassembled WGS sequence"/>
</dbReference>
<dbReference type="PANTHER" id="PTHR11019:SF190">
    <property type="entry name" value="ARAC-FAMILY REGULATORY PROTEIN"/>
    <property type="match status" value="1"/>
</dbReference>
<evidence type="ECO:0000259" key="6">
    <source>
        <dbReference type="PROSITE" id="PS01124"/>
    </source>
</evidence>
<keyword evidence="8" id="KW-1185">Reference proteome</keyword>
<organism evidence="7 8">
    <name type="scientific">Pontibacterium sinense</name>
    <dbReference type="NCBI Taxonomy" id="2781979"/>
    <lineage>
        <taxon>Bacteria</taxon>
        <taxon>Pseudomonadati</taxon>
        <taxon>Pseudomonadota</taxon>
        <taxon>Gammaproteobacteria</taxon>
        <taxon>Oceanospirillales</taxon>
        <taxon>Oceanospirillaceae</taxon>
        <taxon>Pontibacterium</taxon>
    </lineage>
</organism>
<evidence type="ECO:0000313" key="7">
    <source>
        <dbReference type="EMBL" id="MBE9397590.1"/>
    </source>
</evidence>
<keyword evidence="3" id="KW-0238">DNA-binding</keyword>
<evidence type="ECO:0000256" key="4">
    <source>
        <dbReference type="ARBA" id="ARBA00023159"/>
    </source>
</evidence>
<comment type="caution">
    <text evidence="7">The sequence shown here is derived from an EMBL/GenBank/DDBJ whole genome shotgun (WGS) entry which is preliminary data.</text>
</comment>
<dbReference type="InterPro" id="IPR018062">
    <property type="entry name" value="HTH_AraC-typ_CS"/>
</dbReference>
<accession>A0A8J7FUI8</accession>
<reference evidence="7" key="1">
    <citation type="submission" date="2020-10" db="EMBL/GenBank/DDBJ databases">
        <title>Bacterium isolated from coastal waters sediment.</title>
        <authorList>
            <person name="Chen R.-J."/>
            <person name="Lu D.-C."/>
            <person name="Zhu K.-L."/>
            <person name="Du Z.-J."/>
        </authorList>
    </citation>
    <scope>NUCLEOTIDE SEQUENCE</scope>
    <source>
        <strain evidence="7">N1Y112</strain>
    </source>
</reference>
<dbReference type="EMBL" id="JADEYS010000008">
    <property type="protein sequence ID" value="MBE9397590.1"/>
    <property type="molecule type" value="Genomic_DNA"/>
</dbReference>
<dbReference type="InterPro" id="IPR003313">
    <property type="entry name" value="AraC-bd"/>
</dbReference>
<dbReference type="SMART" id="SM00342">
    <property type="entry name" value="HTH_ARAC"/>
    <property type="match status" value="1"/>
</dbReference>
<keyword evidence="4" id="KW-0010">Activator</keyword>
<dbReference type="GO" id="GO:0003700">
    <property type="term" value="F:DNA-binding transcription factor activity"/>
    <property type="evidence" value="ECO:0007669"/>
    <property type="project" value="InterPro"/>
</dbReference>
<evidence type="ECO:0000256" key="2">
    <source>
        <dbReference type="ARBA" id="ARBA00023015"/>
    </source>
</evidence>